<evidence type="ECO:0000313" key="2">
    <source>
        <dbReference type="EMBL" id="NWJ77015.1"/>
    </source>
</evidence>
<dbReference type="AlphaFoldDB" id="A0A7K4N0X5"/>
<feature type="domain" description="Nucleotidyl transferase" evidence="1">
    <location>
        <begin position="2"/>
        <end position="216"/>
    </location>
</feature>
<accession>A0A7K4N0X5</accession>
<dbReference type="InterPro" id="IPR029044">
    <property type="entry name" value="Nucleotide-diphossugar_trans"/>
</dbReference>
<dbReference type="CDD" id="cd04181">
    <property type="entry name" value="NTP_transferase"/>
    <property type="match status" value="1"/>
</dbReference>
<organism evidence="2 3">
    <name type="scientific">Marine Group I thaumarchaeote</name>
    <dbReference type="NCBI Taxonomy" id="2511932"/>
    <lineage>
        <taxon>Archaea</taxon>
        <taxon>Nitrososphaerota</taxon>
        <taxon>Marine Group I</taxon>
    </lineage>
</organism>
<reference evidence="2 3" key="1">
    <citation type="journal article" date="2019" name="Environ. Microbiol.">
        <title>Genomics insights into ecotype formation of ammonia-oxidizing archaea in the deep ocean.</title>
        <authorList>
            <person name="Wang Y."/>
            <person name="Huang J.M."/>
            <person name="Cui G.J."/>
            <person name="Nunoura T."/>
            <person name="Takaki Y."/>
            <person name="Li W.L."/>
            <person name="Li J."/>
            <person name="Gao Z.M."/>
            <person name="Takai K."/>
            <person name="Zhang A.Q."/>
            <person name="Stepanauskas R."/>
        </authorList>
    </citation>
    <scope>NUCLEOTIDE SEQUENCE [LARGE SCALE GENOMIC DNA]</scope>
    <source>
        <strain evidence="2 3">D1b</strain>
    </source>
</reference>
<dbReference type="Gene3D" id="3.90.550.10">
    <property type="entry name" value="Spore Coat Polysaccharide Biosynthesis Protein SpsA, Chain A"/>
    <property type="match status" value="1"/>
</dbReference>
<proteinExistence type="predicted"/>
<dbReference type="InterPro" id="IPR005835">
    <property type="entry name" value="NTP_transferase_dom"/>
</dbReference>
<protein>
    <submittedName>
        <fullName evidence="2">Nucleotidyltransferase family protein</fullName>
    </submittedName>
</protein>
<comment type="caution">
    <text evidence="2">The sequence shown here is derived from an EMBL/GenBank/DDBJ whole genome shotgun (WGS) entry which is preliminary data.</text>
</comment>
<dbReference type="GO" id="GO:0016740">
    <property type="term" value="F:transferase activity"/>
    <property type="evidence" value="ECO:0007669"/>
    <property type="project" value="UniProtKB-KW"/>
</dbReference>
<dbReference type="Pfam" id="PF00483">
    <property type="entry name" value="NTP_transferase"/>
    <property type="match status" value="1"/>
</dbReference>
<evidence type="ECO:0000313" key="3">
    <source>
        <dbReference type="Proteomes" id="UP000527815"/>
    </source>
</evidence>
<dbReference type="Proteomes" id="UP000527815">
    <property type="component" value="Unassembled WGS sequence"/>
</dbReference>
<dbReference type="PANTHER" id="PTHR22572">
    <property type="entry name" value="SUGAR-1-PHOSPHATE GUANYL TRANSFERASE"/>
    <property type="match status" value="1"/>
</dbReference>
<evidence type="ECO:0000259" key="1">
    <source>
        <dbReference type="Pfam" id="PF00483"/>
    </source>
</evidence>
<dbReference type="EMBL" id="JACASZ010000003">
    <property type="protein sequence ID" value="NWJ77015.1"/>
    <property type="molecule type" value="Genomic_DNA"/>
</dbReference>
<name>A0A7K4N0X5_9ARCH</name>
<sequence>MKAMILSGGRGKRLRPVTDTIPKPLILINKRPLIEWKINYLKKFGIKDIIICSGYKGKKIKNYLSKKNNFGCNIEYSVETSPLGTAGAIKKALKNIFDESFIVLNGDIITNINLKKMMSKPNSIAAIELRTNYGTMKIKNNKIIQFNEKTNVENIWMNGGIYHLSIDIAKILPTKGSLESIVFPKLAKKNSLNTVKFKNVLWRSIDSHKDIETCTKEMIQKKYTKFISKR</sequence>
<keyword evidence="2" id="KW-0808">Transferase</keyword>
<gene>
    <name evidence="2" type="ORF">HX865_00655</name>
</gene>
<dbReference type="SUPFAM" id="SSF53448">
    <property type="entry name" value="Nucleotide-diphospho-sugar transferases"/>
    <property type="match status" value="1"/>
</dbReference>
<dbReference type="InterPro" id="IPR050486">
    <property type="entry name" value="Mannose-1P_guanyltransferase"/>
</dbReference>